<comment type="similarity">
    <text evidence="1">Belongs to the arylamine N-acetyltransferase family.</text>
</comment>
<evidence type="ECO:0000313" key="2">
    <source>
        <dbReference type="EMBL" id="KAJ5513806.1"/>
    </source>
</evidence>
<dbReference type="SUPFAM" id="SSF54001">
    <property type="entry name" value="Cysteine proteinases"/>
    <property type="match status" value="1"/>
</dbReference>
<dbReference type="Proteomes" id="UP001149954">
    <property type="component" value="Unassembled WGS sequence"/>
</dbReference>
<dbReference type="AlphaFoldDB" id="A0A9W9Y0Z7"/>
<dbReference type="PANTHER" id="PTHR11786">
    <property type="entry name" value="N-HYDROXYARYLAMINE O-ACETYLTRANSFERASE"/>
    <property type="match status" value="1"/>
</dbReference>
<dbReference type="Gene3D" id="3.30.2140.20">
    <property type="match status" value="1"/>
</dbReference>
<dbReference type="EMBL" id="JAPWDS010000002">
    <property type="protein sequence ID" value="KAJ5513806.1"/>
    <property type="molecule type" value="Genomic_DNA"/>
</dbReference>
<proteinExistence type="inferred from homology"/>
<accession>A0A9W9Y0Z7</accession>
<gene>
    <name evidence="2" type="ORF">N7463_003358</name>
</gene>
<protein>
    <recommendedName>
        <fullName evidence="4">Arylamine N-acetyltransferase</fullName>
    </recommendedName>
</protein>
<sequence length="319" mass="36612">MEPSKPASAYTPAQLTKYLNYIALPHQYERYINNPESFPQTEEALKDLFRCQITRFPYDNLTCHYSATQLAEIQPGKIYTKVIGCDDTTPSCRGGYCLEVSIFFHHVLRGLGFSVYMTGVRNRTRIDGIPQGEFKGWTHIVNIVRLPSGAEYHLDAAFGGDGPTSPLPLISGQITQNLGSQEVRLIYDNMPKQTRKERKVWIYQYRNGADKPWNSFYSFAELEFFQEDFEVINRFTSWEAVEKRSFVVVKFIRNGETAGLPLLEGEVLEKTDDLFIAGKIMMANNVIKLNMGGRTRIIDSFESEEGRFEALKKWFSIYL</sequence>
<keyword evidence="3" id="KW-1185">Reference proteome</keyword>
<reference evidence="2" key="2">
    <citation type="journal article" date="2023" name="IMA Fungus">
        <title>Comparative genomic study of the Penicillium genus elucidates a diverse pangenome and 15 lateral gene transfer events.</title>
        <authorList>
            <person name="Petersen C."/>
            <person name="Sorensen T."/>
            <person name="Nielsen M.R."/>
            <person name="Sondergaard T.E."/>
            <person name="Sorensen J.L."/>
            <person name="Fitzpatrick D.A."/>
            <person name="Frisvad J.C."/>
            <person name="Nielsen K.L."/>
        </authorList>
    </citation>
    <scope>NUCLEOTIDE SEQUENCE</scope>
    <source>
        <strain evidence="2">IBT 29495</strain>
    </source>
</reference>
<dbReference type="OrthoDB" id="10260017at2759"/>
<organism evidence="2 3">
    <name type="scientific">Penicillium fimorum</name>
    <dbReference type="NCBI Taxonomy" id="1882269"/>
    <lineage>
        <taxon>Eukaryota</taxon>
        <taxon>Fungi</taxon>
        <taxon>Dikarya</taxon>
        <taxon>Ascomycota</taxon>
        <taxon>Pezizomycotina</taxon>
        <taxon>Eurotiomycetes</taxon>
        <taxon>Eurotiomycetidae</taxon>
        <taxon>Eurotiales</taxon>
        <taxon>Aspergillaceae</taxon>
        <taxon>Penicillium</taxon>
    </lineage>
</organism>
<evidence type="ECO:0000256" key="1">
    <source>
        <dbReference type="ARBA" id="ARBA00006547"/>
    </source>
</evidence>
<dbReference type="PANTHER" id="PTHR11786:SF0">
    <property type="entry name" value="ARYLAMINE N-ACETYLTRANSFERASE 4-RELATED"/>
    <property type="match status" value="1"/>
</dbReference>
<dbReference type="InterPro" id="IPR038765">
    <property type="entry name" value="Papain-like_cys_pep_sf"/>
</dbReference>
<reference evidence="2" key="1">
    <citation type="submission" date="2022-12" db="EMBL/GenBank/DDBJ databases">
        <authorList>
            <person name="Petersen C."/>
        </authorList>
    </citation>
    <scope>NUCLEOTIDE SEQUENCE</scope>
    <source>
        <strain evidence="2">IBT 29495</strain>
    </source>
</reference>
<dbReference type="GO" id="GO:0016407">
    <property type="term" value="F:acetyltransferase activity"/>
    <property type="evidence" value="ECO:0007669"/>
    <property type="project" value="InterPro"/>
</dbReference>
<evidence type="ECO:0000313" key="3">
    <source>
        <dbReference type="Proteomes" id="UP001149954"/>
    </source>
</evidence>
<dbReference type="InterPro" id="IPR053710">
    <property type="entry name" value="Arylamine_NAT_domain_sf"/>
</dbReference>
<name>A0A9W9Y0Z7_9EURO</name>
<evidence type="ECO:0008006" key="4">
    <source>
        <dbReference type="Google" id="ProtNLM"/>
    </source>
</evidence>
<dbReference type="Pfam" id="PF00797">
    <property type="entry name" value="Acetyltransf_2"/>
    <property type="match status" value="1"/>
</dbReference>
<comment type="caution">
    <text evidence="2">The sequence shown here is derived from an EMBL/GenBank/DDBJ whole genome shotgun (WGS) entry which is preliminary data.</text>
</comment>
<dbReference type="InterPro" id="IPR001447">
    <property type="entry name" value="Arylamine_N-AcTrfase"/>
</dbReference>